<feature type="topological domain" description="Lumenal" evidence="8">
    <location>
        <begin position="1"/>
        <end position="3"/>
    </location>
</feature>
<evidence type="ECO:0000256" key="5">
    <source>
        <dbReference type="ARBA" id="ARBA00022824"/>
    </source>
</evidence>
<feature type="topological domain" description="Cytoplasmic" evidence="8">
    <location>
        <begin position="187"/>
        <end position="211"/>
    </location>
</feature>
<evidence type="ECO:0000313" key="11">
    <source>
        <dbReference type="Proteomes" id="UP001150266"/>
    </source>
</evidence>
<keyword evidence="4 8" id="KW-0812">Transmembrane</keyword>
<dbReference type="GO" id="GO:0071816">
    <property type="term" value="P:tail-anchored membrane protein insertion into ER membrane"/>
    <property type="evidence" value="ECO:0007669"/>
    <property type="project" value="InterPro"/>
</dbReference>
<keyword evidence="5 8" id="KW-0256">Endoplasmic reticulum</keyword>
<dbReference type="AlphaFoldDB" id="A0A9W9AIX8"/>
<dbReference type="InterPro" id="IPR028945">
    <property type="entry name" value="Get1"/>
</dbReference>
<proteinExistence type="inferred from homology"/>
<evidence type="ECO:0000256" key="6">
    <source>
        <dbReference type="ARBA" id="ARBA00022989"/>
    </source>
</evidence>
<comment type="caution">
    <text evidence="8">Lacks conserved residue(s) required for the propagation of feature annotation.</text>
</comment>
<comment type="caution">
    <text evidence="10">The sequence shown here is derived from an EMBL/GenBank/DDBJ whole genome shotgun (WGS) entry which is preliminary data.</text>
</comment>
<evidence type="ECO:0000256" key="2">
    <source>
        <dbReference type="ARBA" id="ARBA00010799"/>
    </source>
</evidence>
<dbReference type="GO" id="GO:0043495">
    <property type="term" value="F:protein-membrane adaptor activity"/>
    <property type="evidence" value="ECO:0007669"/>
    <property type="project" value="TreeGrafter"/>
</dbReference>
<feature type="transmembrane region" description="Helical" evidence="9">
    <location>
        <begin position="24"/>
        <end position="41"/>
    </location>
</feature>
<dbReference type="Pfam" id="PF04420">
    <property type="entry name" value="CHD5"/>
    <property type="match status" value="1"/>
</dbReference>
<gene>
    <name evidence="8" type="primary">GET1</name>
    <name evidence="10" type="ORF">J3R30DRAFT_3698802</name>
</gene>
<dbReference type="HAMAP" id="MF_03113">
    <property type="entry name" value="Get1"/>
    <property type="match status" value="1"/>
</dbReference>
<dbReference type="InterPro" id="IPR027538">
    <property type="entry name" value="Get1_fungi"/>
</dbReference>
<dbReference type="InterPro" id="IPR029012">
    <property type="entry name" value="Helix_hairpin_bin_sf"/>
</dbReference>
<evidence type="ECO:0000256" key="4">
    <source>
        <dbReference type="ARBA" id="ARBA00022692"/>
    </source>
</evidence>
<dbReference type="GO" id="GO:0043529">
    <property type="term" value="C:GET complex"/>
    <property type="evidence" value="ECO:0007669"/>
    <property type="project" value="InterPro"/>
</dbReference>
<keyword evidence="6 8" id="KW-1133">Transmembrane helix</keyword>
<feature type="transmembrane region" description="Helical" evidence="9">
    <location>
        <begin position="103"/>
        <end position="122"/>
    </location>
</feature>
<keyword evidence="11" id="KW-1185">Reference proteome</keyword>
<dbReference type="Gene3D" id="1.10.287.660">
    <property type="entry name" value="Helix hairpin bin"/>
    <property type="match status" value="1"/>
</dbReference>
<organism evidence="10 11">
    <name type="scientific">Lentinula aciculospora</name>
    <dbReference type="NCBI Taxonomy" id="153920"/>
    <lineage>
        <taxon>Eukaryota</taxon>
        <taxon>Fungi</taxon>
        <taxon>Dikarya</taxon>
        <taxon>Basidiomycota</taxon>
        <taxon>Agaricomycotina</taxon>
        <taxon>Agaricomycetes</taxon>
        <taxon>Agaricomycetidae</taxon>
        <taxon>Agaricales</taxon>
        <taxon>Marasmiineae</taxon>
        <taxon>Omphalotaceae</taxon>
        <taxon>Lentinula</taxon>
    </lineage>
</organism>
<accession>A0A9W9AIX8</accession>
<evidence type="ECO:0000256" key="9">
    <source>
        <dbReference type="SAM" id="Phobius"/>
    </source>
</evidence>
<dbReference type="PANTHER" id="PTHR42650">
    <property type="entry name" value="TAIL-ANCHORED PROTEIN INSERTION RECEPTOR WRB"/>
    <property type="match status" value="1"/>
</dbReference>
<dbReference type="PANTHER" id="PTHR42650:SF1">
    <property type="entry name" value="GUIDED ENTRY OF TAIL-ANCHORED PROTEINS FACTOR 1"/>
    <property type="match status" value="1"/>
</dbReference>
<evidence type="ECO:0000256" key="1">
    <source>
        <dbReference type="ARBA" id="ARBA00004477"/>
    </source>
</evidence>
<dbReference type="Proteomes" id="UP001150266">
    <property type="component" value="Unassembled WGS sequence"/>
</dbReference>
<keyword evidence="3 8" id="KW-0813">Transport</keyword>
<feature type="transmembrane region" description="Helical" evidence="9">
    <location>
        <begin position="128"/>
        <end position="147"/>
    </location>
</feature>
<reference evidence="10" key="1">
    <citation type="submission" date="2022-08" db="EMBL/GenBank/DDBJ databases">
        <title>A Global Phylogenomic Analysis of the Shiitake Genus Lentinula.</title>
        <authorList>
            <consortium name="DOE Joint Genome Institute"/>
            <person name="Sierra-Patev S."/>
            <person name="Min B."/>
            <person name="Naranjo-Ortiz M."/>
            <person name="Looney B."/>
            <person name="Konkel Z."/>
            <person name="Slot J.C."/>
            <person name="Sakamoto Y."/>
            <person name="Steenwyk J.L."/>
            <person name="Rokas A."/>
            <person name="Carro J."/>
            <person name="Camarero S."/>
            <person name="Ferreira P."/>
            <person name="Molpeceres G."/>
            <person name="Ruiz-Duenas F.J."/>
            <person name="Serrano A."/>
            <person name="Henrissat B."/>
            <person name="Drula E."/>
            <person name="Hughes K.W."/>
            <person name="Mata J.L."/>
            <person name="Ishikawa N.K."/>
            <person name="Vargas-Isla R."/>
            <person name="Ushijima S."/>
            <person name="Smith C.A."/>
            <person name="Ahrendt S."/>
            <person name="Andreopoulos W."/>
            <person name="He G."/>
            <person name="Labutti K."/>
            <person name="Lipzen A."/>
            <person name="Ng V."/>
            <person name="Riley R."/>
            <person name="Sandor L."/>
            <person name="Barry K."/>
            <person name="Martinez A.T."/>
            <person name="Xiao Y."/>
            <person name="Gibbons J.G."/>
            <person name="Terashima K."/>
            <person name="Grigoriev I.V."/>
            <person name="Hibbett D.S."/>
        </authorList>
    </citation>
    <scope>NUCLEOTIDE SEQUENCE</scope>
    <source>
        <strain evidence="10">JLM2183</strain>
    </source>
</reference>
<comment type="similarity">
    <text evidence="2 8">Belongs to the WRB/GET1 family.</text>
</comment>
<dbReference type="OrthoDB" id="69461at2759"/>
<keyword evidence="7 8" id="KW-0472">Membrane</keyword>
<evidence type="ECO:0000256" key="8">
    <source>
        <dbReference type="HAMAP-Rule" id="MF_03113"/>
    </source>
</evidence>
<dbReference type="EMBL" id="JAOTPV010000004">
    <property type="protein sequence ID" value="KAJ4483866.1"/>
    <property type="molecule type" value="Genomic_DNA"/>
</dbReference>
<dbReference type="GO" id="GO:0005789">
    <property type="term" value="C:endoplasmic reticulum membrane"/>
    <property type="evidence" value="ECO:0007669"/>
    <property type="project" value="UniProtKB-SubCell"/>
</dbReference>
<protein>
    <submittedName>
        <fullName evidence="10">WRB/Get1 family</fullName>
    </submittedName>
</protein>
<evidence type="ECO:0000256" key="3">
    <source>
        <dbReference type="ARBA" id="ARBA00022448"/>
    </source>
</evidence>
<sequence>MSLILAIVCLVFLAELISWIGKSVLIGWFYVLYLRVFYPTLAEKQKKLKTDILNTKAELLKTSAQDQFAKWAKLRRSVDKGLADLEKLNNEMSSVKTSFSVKFSSGIWICTTGAQFVIGWWYRKAAIFYLPPGWFGPLAWVLAFPFAPKGKQMPFVHHLIDGVTWSSGAVSVGMWQMACRRVIKIGERAAKELAASYATMSPASVSEKKTS</sequence>
<name>A0A9W9AIX8_9AGAR</name>
<comment type="subcellular location">
    <subcellularLocation>
        <location evidence="1">Endoplasmic reticulum membrane</location>
        <topology evidence="1">Multi-pass membrane protein</topology>
    </subcellularLocation>
</comment>
<evidence type="ECO:0000313" key="10">
    <source>
        <dbReference type="EMBL" id="KAJ4483866.1"/>
    </source>
</evidence>
<evidence type="ECO:0000256" key="7">
    <source>
        <dbReference type="ARBA" id="ARBA00023136"/>
    </source>
</evidence>